<evidence type="ECO:0000259" key="7">
    <source>
        <dbReference type="Pfam" id="PF02852"/>
    </source>
</evidence>
<dbReference type="AlphaFoldDB" id="A0A3N5CC86"/>
<evidence type="ECO:0000313" key="9">
    <source>
        <dbReference type="EMBL" id="RPF57592.1"/>
    </source>
</evidence>
<dbReference type="PANTHER" id="PTHR43429">
    <property type="entry name" value="PYRIDINE NUCLEOTIDE-DISULFIDE OXIDOREDUCTASE DOMAIN-CONTAINING"/>
    <property type="match status" value="1"/>
</dbReference>
<dbReference type="InterPro" id="IPR016156">
    <property type="entry name" value="FAD/NAD-linked_Rdtase_dimer_sf"/>
</dbReference>
<evidence type="ECO:0000256" key="3">
    <source>
        <dbReference type="ARBA" id="ARBA00022630"/>
    </source>
</evidence>
<dbReference type="NCBIfam" id="NF010037">
    <property type="entry name" value="PRK13512.1"/>
    <property type="match status" value="1"/>
</dbReference>
<comment type="caution">
    <text evidence="9">The sequence shown here is derived from an EMBL/GenBank/DDBJ whole genome shotgun (WGS) entry which is preliminary data.</text>
</comment>
<sequence length="444" mass="50047">MNKRIIIIGGVAGGATVASQIRRLDDQCDIVIYEKRPSFSFANCGLPYHLSHEVEDIESLYAASVDEFDNKRNIKVHLNHEVINIDTKVNKITIKDEHNEQTTDTYDFLILSPGAHAKRLEVRGQHRQFVLHNIEQLEDIESSIKTHDIQNVTIIGAGYIALEAAENLKERGLNVSIINRSDQYYKAVDRQFNDDLRDTLLSNDIKLYEHCEVDQIDAHQVILNNGQTILSDLVITAIGITPSTQFIQSSQIDLIDDKFIKVNALNQTSVDNVYALGDAIMTRRAIDNQPIHLPLAWITHRDATTIAHHITNTKIDKPSQGVYSASIIRLFDLTIATVGLKESELTDEYIKIEHSGYDRAGYMPDKEKIQIIVYIDPSTHQVARASAIGGRDVSKYIDLITMSMMNQMVVEDFINIEPTYSPPYASPKSIINMIGYKAINAFKK</sequence>
<feature type="domain" description="FAD/NAD(P)-binding" evidence="8">
    <location>
        <begin position="4"/>
        <end position="283"/>
    </location>
</feature>
<keyword evidence="6" id="KW-0676">Redox-active center</keyword>
<evidence type="ECO:0000313" key="10">
    <source>
        <dbReference type="Proteomes" id="UP000277108"/>
    </source>
</evidence>
<organism evidence="9 10">
    <name type="scientific">Abyssicoccus albus</name>
    <dbReference type="NCBI Taxonomy" id="1817405"/>
    <lineage>
        <taxon>Bacteria</taxon>
        <taxon>Bacillati</taxon>
        <taxon>Bacillota</taxon>
        <taxon>Bacilli</taxon>
        <taxon>Bacillales</taxon>
        <taxon>Abyssicoccaceae</taxon>
    </lineage>
</organism>
<reference evidence="9 10" key="1">
    <citation type="submission" date="2018-11" db="EMBL/GenBank/DDBJ databases">
        <title>Genomic Encyclopedia of Type Strains, Phase IV (KMG-IV): sequencing the most valuable type-strain genomes for metagenomic binning, comparative biology and taxonomic classification.</title>
        <authorList>
            <person name="Goeker M."/>
        </authorList>
    </citation>
    <scope>NUCLEOTIDE SEQUENCE [LARGE SCALE GENOMIC DNA]</scope>
    <source>
        <strain evidence="9 10">DSM 29158</strain>
    </source>
</reference>
<dbReference type="InterPro" id="IPR036188">
    <property type="entry name" value="FAD/NAD-bd_sf"/>
</dbReference>
<feature type="domain" description="Pyridine nucleotide-disulphide oxidoreductase dimerisation" evidence="7">
    <location>
        <begin position="331"/>
        <end position="415"/>
    </location>
</feature>
<keyword evidence="5" id="KW-0560">Oxidoreductase</keyword>
<dbReference type="GO" id="GO:0016491">
    <property type="term" value="F:oxidoreductase activity"/>
    <property type="evidence" value="ECO:0007669"/>
    <property type="project" value="UniProtKB-KW"/>
</dbReference>
<dbReference type="SUPFAM" id="SSF55424">
    <property type="entry name" value="FAD/NAD-linked reductases, dimerisation (C-terminal) domain"/>
    <property type="match status" value="1"/>
</dbReference>
<evidence type="ECO:0000256" key="1">
    <source>
        <dbReference type="ARBA" id="ARBA00001974"/>
    </source>
</evidence>
<dbReference type="InterPro" id="IPR023753">
    <property type="entry name" value="FAD/NAD-binding_dom"/>
</dbReference>
<protein>
    <submittedName>
        <fullName evidence="9">CoA-disulfide reductase</fullName>
    </submittedName>
</protein>
<dbReference type="InterPro" id="IPR004099">
    <property type="entry name" value="Pyr_nucl-diS_OxRdtase_dimer"/>
</dbReference>
<comment type="cofactor">
    <cofactor evidence="1">
        <name>FAD</name>
        <dbReference type="ChEBI" id="CHEBI:57692"/>
    </cofactor>
</comment>
<dbReference type="SUPFAM" id="SSF51905">
    <property type="entry name" value="FAD/NAD(P)-binding domain"/>
    <property type="match status" value="1"/>
</dbReference>
<dbReference type="Pfam" id="PF07992">
    <property type="entry name" value="Pyr_redox_2"/>
    <property type="match status" value="1"/>
</dbReference>
<evidence type="ECO:0000256" key="4">
    <source>
        <dbReference type="ARBA" id="ARBA00022827"/>
    </source>
</evidence>
<name>A0A3N5CC86_9BACL</name>
<evidence type="ECO:0000256" key="5">
    <source>
        <dbReference type="ARBA" id="ARBA00023002"/>
    </source>
</evidence>
<proteinExistence type="inferred from homology"/>
<dbReference type="Gene3D" id="3.30.390.30">
    <property type="match status" value="1"/>
</dbReference>
<comment type="similarity">
    <text evidence="2">Belongs to the class-III pyridine nucleotide-disulfide oxidoreductase family.</text>
</comment>
<evidence type="ECO:0000256" key="2">
    <source>
        <dbReference type="ARBA" id="ARBA00009130"/>
    </source>
</evidence>
<dbReference type="Gene3D" id="3.50.50.60">
    <property type="entry name" value="FAD/NAD(P)-binding domain"/>
    <property type="match status" value="2"/>
</dbReference>
<keyword evidence="4" id="KW-0274">FAD</keyword>
<dbReference type="Proteomes" id="UP000277108">
    <property type="component" value="Unassembled WGS sequence"/>
</dbReference>
<accession>A0A3N5CC86</accession>
<keyword evidence="10" id="KW-1185">Reference proteome</keyword>
<dbReference type="PRINTS" id="PR00368">
    <property type="entry name" value="FADPNR"/>
</dbReference>
<dbReference type="EMBL" id="RKRK01000002">
    <property type="protein sequence ID" value="RPF57592.1"/>
    <property type="molecule type" value="Genomic_DNA"/>
</dbReference>
<dbReference type="PRINTS" id="PR00411">
    <property type="entry name" value="PNDRDTASEI"/>
</dbReference>
<dbReference type="InterPro" id="IPR050260">
    <property type="entry name" value="FAD-bd_OxRdtase"/>
</dbReference>
<gene>
    <name evidence="9" type="ORF">EDD62_0213</name>
</gene>
<dbReference type="Pfam" id="PF02852">
    <property type="entry name" value="Pyr_redox_dim"/>
    <property type="match status" value="1"/>
</dbReference>
<keyword evidence="3" id="KW-0285">Flavoprotein</keyword>
<evidence type="ECO:0000256" key="6">
    <source>
        <dbReference type="ARBA" id="ARBA00023284"/>
    </source>
</evidence>
<dbReference type="RefSeq" id="WP_123807201.1">
    <property type="nucleotide sequence ID" value="NZ_RKRK01000002.1"/>
</dbReference>
<dbReference type="PANTHER" id="PTHR43429:SF1">
    <property type="entry name" value="NAD(P)H SULFUR OXIDOREDUCTASE (COA-DEPENDENT)"/>
    <property type="match status" value="1"/>
</dbReference>
<dbReference type="OrthoDB" id="9802028at2"/>
<evidence type="ECO:0000259" key="8">
    <source>
        <dbReference type="Pfam" id="PF07992"/>
    </source>
</evidence>